<dbReference type="STRING" id="686796.SAMN04488104_101761"/>
<keyword evidence="1" id="KW-1133">Transmembrane helix</keyword>
<accession>A0A1G6SJX7</accession>
<evidence type="ECO:0000313" key="3">
    <source>
        <dbReference type="Proteomes" id="UP000199060"/>
    </source>
</evidence>
<reference evidence="3" key="1">
    <citation type="submission" date="2016-10" db="EMBL/GenBank/DDBJ databases">
        <authorList>
            <person name="Varghese N."/>
            <person name="Submissions S."/>
        </authorList>
    </citation>
    <scope>NUCLEOTIDE SEQUENCE [LARGE SCALE GENOMIC DNA]</scope>
    <source>
        <strain evidence="3">DSM 23095</strain>
    </source>
</reference>
<gene>
    <name evidence="2" type="ORF">SAMN04488104_101761</name>
</gene>
<keyword evidence="3" id="KW-1185">Reference proteome</keyword>
<dbReference type="Proteomes" id="UP000199060">
    <property type="component" value="Unassembled WGS sequence"/>
</dbReference>
<sequence>MKNQPPSFFPFHPKELFLPAMLGASLPLAWLLFVILTKKDLFESWMYYPLIIIPLGGSAGGMFFYLMGFKWFPKGNQKLIAVIFSTLLYFVAIWMSAVMAFAVTGHWN</sequence>
<dbReference type="OrthoDB" id="770034at2"/>
<dbReference type="EMBL" id="FNAC01000017">
    <property type="protein sequence ID" value="SDD17230.1"/>
    <property type="molecule type" value="Genomic_DNA"/>
</dbReference>
<evidence type="ECO:0000256" key="1">
    <source>
        <dbReference type="SAM" id="Phobius"/>
    </source>
</evidence>
<proteinExistence type="predicted"/>
<evidence type="ECO:0000313" key="2">
    <source>
        <dbReference type="EMBL" id="SDD17230.1"/>
    </source>
</evidence>
<organism evidence="2 3">
    <name type="scientific">Algoriphagus faecimaris</name>
    <dbReference type="NCBI Taxonomy" id="686796"/>
    <lineage>
        <taxon>Bacteria</taxon>
        <taxon>Pseudomonadati</taxon>
        <taxon>Bacteroidota</taxon>
        <taxon>Cytophagia</taxon>
        <taxon>Cytophagales</taxon>
        <taxon>Cyclobacteriaceae</taxon>
        <taxon>Algoriphagus</taxon>
    </lineage>
</organism>
<keyword evidence="1" id="KW-0472">Membrane</keyword>
<keyword evidence="1" id="KW-0812">Transmembrane</keyword>
<feature type="transmembrane region" description="Helical" evidence="1">
    <location>
        <begin position="16"/>
        <end position="35"/>
    </location>
</feature>
<feature type="transmembrane region" description="Helical" evidence="1">
    <location>
        <begin position="79"/>
        <end position="103"/>
    </location>
</feature>
<dbReference type="RefSeq" id="WP_087939272.1">
    <property type="nucleotide sequence ID" value="NZ_FNAC01000017.1"/>
</dbReference>
<feature type="transmembrane region" description="Helical" evidence="1">
    <location>
        <begin position="47"/>
        <end position="67"/>
    </location>
</feature>
<protein>
    <recommendedName>
        <fullName evidence="4">Potassium transporter KefB</fullName>
    </recommendedName>
</protein>
<evidence type="ECO:0008006" key="4">
    <source>
        <dbReference type="Google" id="ProtNLM"/>
    </source>
</evidence>
<name>A0A1G6SJX7_9BACT</name>
<dbReference type="AlphaFoldDB" id="A0A1G6SJX7"/>